<sequence length="825" mass="92632">MKNIIMKKSLLSLTFLLLCISSIIAQTPSKTTTYTIKGTLLDSLTKTGEPFSTIRISKKGRPNNPIKVLVTDTNGKFKDKISGEGTHIITFASVGKASVSKEFTIKPGEETIDLGIIYIKDAAHELKGVEVVAQKLLVKSEIDKLAYSVEDDPDSKTNNVIEMLRKVPMVTVDAEDKIQVKGSSNFKIHVNGKPNNMMSNNPTEVLKSMPASSIKSIEVITNPGAKYDAEGITGILNIITVGSMKGYTATVNTGVSSNGYNAGAYATVKAGKFTTTGNYYFGHHQSPGDAKGYSEREDYTNETNRFLTSNSSNKYKGNYGSGSMEASYEIDTLRLLTFSGSIYNGNNSNNNDAETEMRTIKHEPVYSYNNSGNYKNDYKYIDANIDYQRSFKKKKEELLTFSYRLSTSPRSSDNYTYYTNINNYPFPLKNTYTTDDPTTYEHTFQGDYTNPIAKNQTIEMGAKYIIRDSKSNSKYYTADPGESTYEEDKSHSSKYDQLQDILAAYAGYNLKWKKFGFKTGLRYEYTFMDVKYHNGEGDDFSAHFSDLVPSANLSYKLSESQTLKASYNMRISRPGIWYLNPFVNDTDPTNIRYGNPDLKSEKSHSFDLNYGRFSQKFNLNLSLSHTFVNNSIEQYSFMKDGVQNNTFENIGKWATTSLSSYINWNFTPKTRLYMNGSVSYQKFNSEKMDVSKDGFNFYVGGGLQQSLPWDMRISLNGGGSGSRVSLQGKGSGYNYYSMNLNKTFLNKRLTISTYATNPFSKYRKYNSTTETLQFRSFYEYQYPSRSFGLNISYRIGKLEASVKKAARTIQNNDVKSGGGSGGEGK</sequence>
<proteinExistence type="predicted"/>
<feature type="chain" id="PRO_5046254248" evidence="4">
    <location>
        <begin position="26"/>
        <end position="825"/>
    </location>
</feature>
<evidence type="ECO:0000256" key="2">
    <source>
        <dbReference type="ARBA" id="ARBA00023136"/>
    </source>
</evidence>
<evidence type="ECO:0000256" key="1">
    <source>
        <dbReference type="ARBA" id="ARBA00004442"/>
    </source>
</evidence>
<evidence type="ECO:0000256" key="4">
    <source>
        <dbReference type="SAM" id="SignalP"/>
    </source>
</evidence>
<name>A0ABM8IDD7_9BACE</name>
<accession>A0ABM8IDD7</accession>
<evidence type="ECO:0000313" key="8">
    <source>
        <dbReference type="Proteomes" id="UP001496674"/>
    </source>
</evidence>
<evidence type="ECO:0000256" key="3">
    <source>
        <dbReference type="ARBA" id="ARBA00023237"/>
    </source>
</evidence>
<evidence type="ECO:0000313" key="7">
    <source>
        <dbReference type="EMBL" id="BEG99654.1"/>
    </source>
</evidence>
<reference evidence="7 8" key="1">
    <citation type="submission" date="2023-04" db="EMBL/GenBank/DDBJ databases">
        <title>Draft genome sequence of acteroides sedimenti strain YN3PY1.</title>
        <authorList>
            <person name="Yoshida N."/>
        </authorList>
    </citation>
    <scope>NUCLEOTIDE SEQUENCE [LARGE SCALE GENOMIC DNA]</scope>
    <source>
        <strain evidence="7 8">YN3PY1</strain>
    </source>
</reference>
<protein>
    <submittedName>
        <fullName evidence="7">TonB-dependent receptor</fullName>
    </submittedName>
</protein>
<feature type="domain" description="Outer membrane protein beta-barrel" evidence="6">
    <location>
        <begin position="390"/>
        <end position="793"/>
    </location>
</feature>
<dbReference type="PANTHER" id="PTHR40980">
    <property type="entry name" value="PLUG DOMAIN-CONTAINING PROTEIN"/>
    <property type="match status" value="1"/>
</dbReference>
<dbReference type="Pfam" id="PF14905">
    <property type="entry name" value="OMP_b-brl_3"/>
    <property type="match status" value="1"/>
</dbReference>
<dbReference type="InterPro" id="IPR012910">
    <property type="entry name" value="Plug_dom"/>
</dbReference>
<dbReference type="Pfam" id="PF07715">
    <property type="entry name" value="Plug"/>
    <property type="match status" value="1"/>
</dbReference>
<dbReference type="PANTHER" id="PTHR40980:SF4">
    <property type="entry name" value="TONB-DEPENDENT RECEPTOR-LIKE BETA-BARREL DOMAIN-CONTAINING PROTEIN"/>
    <property type="match status" value="1"/>
</dbReference>
<dbReference type="Gene3D" id="2.40.170.20">
    <property type="entry name" value="TonB-dependent receptor, beta-barrel domain"/>
    <property type="match status" value="1"/>
</dbReference>
<dbReference type="InterPro" id="IPR036942">
    <property type="entry name" value="Beta-barrel_TonB_sf"/>
</dbReference>
<organism evidence="7 8">
    <name type="scientific">Bacteroides sedimenti</name>
    <dbReference type="NCBI Taxonomy" id="2136147"/>
    <lineage>
        <taxon>Bacteria</taxon>
        <taxon>Pseudomonadati</taxon>
        <taxon>Bacteroidota</taxon>
        <taxon>Bacteroidia</taxon>
        <taxon>Bacteroidales</taxon>
        <taxon>Bacteroidaceae</taxon>
        <taxon>Bacteroides</taxon>
    </lineage>
</organism>
<keyword evidence="2" id="KW-0472">Membrane</keyword>
<keyword evidence="7" id="KW-0675">Receptor</keyword>
<comment type="subcellular location">
    <subcellularLocation>
        <location evidence="1">Cell outer membrane</location>
    </subcellularLocation>
</comment>
<gene>
    <name evidence="7" type="ORF">BSYN_19190</name>
</gene>
<dbReference type="InterPro" id="IPR037066">
    <property type="entry name" value="Plug_dom_sf"/>
</dbReference>
<dbReference type="InterPro" id="IPR041700">
    <property type="entry name" value="OMP_b-brl_3"/>
</dbReference>
<evidence type="ECO:0000259" key="6">
    <source>
        <dbReference type="Pfam" id="PF14905"/>
    </source>
</evidence>
<feature type="signal peptide" evidence="4">
    <location>
        <begin position="1"/>
        <end position="25"/>
    </location>
</feature>
<dbReference type="Gene3D" id="2.170.130.10">
    <property type="entry name" value="TonB-dependent receptor, plug domain"/>
    <property type="match status" value="1"/>
</dbReference>
<keyword evidence="8" id="KW-1185">Reference proteome</keyword>
<dbReference type="EMBL" id="AP028055">
    <property type="protein sequence ID" value="BEG99654.1"/>
    <property type="molecule type" value="Genomic_DNA"/>
</dbReference>
<keyword evidence="4" id="KW-0732">Signal</keyword>
<dbReference type="Proteomes" id="UP001496674">
    <property type="component" value="Chromosome"/>
</dbReference>
<keyword evidence="3" id="KW-0998">Cell outer membrane</keyword>
<evidence type="ECO:0000259" key="5">
    <source>
        <dbReference type="Pfam" id="PF07715"/>
    </source>
</evidence>
<feature type="domain" description="TonB-dependent receptor plug" evidence="5">
    <location>
        <begin position="148"/>
        <end position="234"/>
    </location>
</feature>
<dbReference type="SUPFAM" id="SSF56935">
    <property type="entry name" value="Porins"/>
    <property type="match status" value="1"/>
</dbReference>